<keyword evidence="10" id="KW-1185">Reference proteome</keyword>
<name>A0A7C8FUZ8_9MICO</name>
<feature type="transmembrane region" description="Helical" evidence="8">
    <location>
        <begin position="181"/>
        <end position="199"/>
    </location>
</feature>
<keyword evidence="5 8" id="KW-1133">Transmembrane helix</keyword>
<feature type="compositionally biased region" description="Basic and acidic residues" evidence="7">
    <location>
        <begin position="1"/>
        <end position="13"/>
    </location>
</feature>
<dbReference type="InterPro" id="IPR005524">
    <property type="entry name" value="DUF318"/>
</dbReference>
<dbReference type="AlphaFoldDB" id="A0A7C8FUZ8"/>
<sequence length="363" mass="38164">MARNPDASRDTVAGHDLSPEAAATPDSFRAAAAPARRIIALAVALAAAAGFLAVRWANPLSDATPGEDLSDWLTLSLSVLVESFPFVVLGIVIAIVLRHWLPPGLLLNRLPRRGIPRRAVISLFGILLPVCECGNVPVTRGFLDRGMSVGDALTFLIAAPVVNPVTIITTWQAFGWQNGVLVARVGGALLLANLVGWLFSLHPEPRSLLVPAFAAGCDASHAHAGGGRMLRRLRESGDTFRSETASMLLALVAGGAIAGAIQVFVPRSTLVALGGDPLWGVVALTVLAFIVSVCSTVDAFFILAVGSTFLPGALVAFLLLGAILDVRMLALLRTTFRWRLLGWLLAIVVLFSITTGVVVNALV</sequence>
<dbReference type="Proteomes" id="UP000481339">
    <property type="component" value="Unassembled WGS sequence"/>
</dbReference>
<evidence type="ECO:0000256" key="5">
    <source>
        <dbReference type="ARBA" id="ARBA00022989"/>
    </source>
</evidence>
<evidence type="ECO:0000256" key="4">
    <source>
        <dbReference type="ARBA" id="ARBA00022692"/>
    </source>
</evidence>
<reference evidence="9 10" key="1">
    <citation type="submission" date="2019-09" db="EMBL/GenBank/DDBJ databases">
        <title>Phylogeny of genus Pseudoclavibacter and closely related genus.</title>
        <authorList>
            <person name="Li Y."/>
        </authorList>
    </citation>
    <scope>NUCLEOTIDE SEQUENCE [LARGE SCALE GENOMIC DNA]</scope>
    <source>
        <strain evidence="9 10">JCM 16921</strain>
    </source>
</reference>
<comment type="subcellular location">
    <subcellularLocation>
        <location evidence="1">Cell membrane</location>
        <topology evidence="1">Multi-pass membrane protein</topology>
    </subcellularLocation>
</comment>
<evidence type="ECO:0000313" key="9">
    <source>
        <dbReference type="EMBL" id="KAB1633714.1"/>
    </source>
</evidence>
<feature type="region of interest" description="Disordered" evidence="7">
    <location>
        <begin position="1"/>
        <end position="20"/>
    </location>
</feature>
<evidence type="ECO:0000256" key="2">
    <source>
        <dbReference type="ARBA" id="ARBA00006386"/>
    </source>
</evidence>
<dbReference type="RefSeq" id="WP_158035551.1">
    <property type="nucleotide sequence ID" value="NZ_BAAAZV010000018.1"/>
</dbReference>
<gene>
    <name evidence="9" type="ORF">F8O02_01965</name>
</gene>
<accession>A0A7C8FUZ8</accession>
<evidence type="ECO:0000256" key="6">
    <source>
        <dbReference type="ARBA" id="ARBA00023136"/>
    </source>
</evidence>
<comment type="similarity">
    <text evidence="2">Belongs to the UPF0718 family.</text>
</comment>
<dbReference type="InterPro" id="IPR052923">
    <property type="entry name" value="UPF0718"/>
</dbReference>
<feature type="transmembrane region" description="Helical" evidence="8">
    <location>
        <begin position="309"/>
        <end position="328"/>
    </location>
</feature>
<feature type="transmembrane region" description="Helical" evidence="8">
    <location>
        <begin position="277"/>
        <end position="303"/>
    </location>
</feature>
<feature type="transmembrane region" description="Helical" evidence="8">
    <location>
        <begin position="118"/>
        <end position="138"/>
    </location>
</feature>
<feature type="transmembrane region" description="Helical" evidence="8">
    <location>
        <begin position="340"/>
        <end position="362"/>
    </location>
</feature>
<feature type="transmembrane region" description="Helical" evidence="8">
    <location>
        <begin position="77"/>
        <end position="97"/>
    </location>
</feature>
<evidence type="ECO:0000256" key="8">
    <source>
        <dbReference type="SAM" id="Phobius"/>
    </source>
</evidence>
<dbReference type="OrthoDB" id="9810876at2"/>
<dbReference type="EMBL" id="WBKA01000001">
    <property type="protein sequence ID" value="KAB1633714.1"/>
    <property type="molecule type" value="Genomic_DNA"/>
</dbReference>
<dbReference type="PANTHER" id="PTHR34184:SF4">
    <property type="entry name" value="UPF0718 PROTEIN YCGR"/>
    <property type="match status" value="1"/>
</dbReference>
<dbReference type="GO" id="GO:0005886">
    <property type="term" value="C:plasma membrane"/>
    <property type="evidence" value="ECO:0007669"/>
    <property type="project" value="UniProtKB-SubCell"/>
</dbReference>
<feature type="transmembrane region" description="Helical" evidence="8">
    <location>
        <begin position="38"/>
        <end position="57"/>
    </location>
</feature>
<evidence type="ECO:0000256" key="7">
    <source>
        <dbReference type="SAM" id="MobiDB-lite"/>
    </source>
</evidence>
<keyword evidence="4 8" id="KW-0812">Transmembrane</keyword>
<evidence type="ECO:0000313" key="10">
    <source>
        <dbReference type="Proteomes" id="UP000481339"/>
    </source>
</evidence>
<feature type="transmembrane region" description="Helical" evidence="8">
    <location>
        <begin position="245"/>
        <end position="265"/>
    </location>
</feature>
<keyword evidence="3" id="KW-1003">Cell membrane</keyword>
<keyword evidence="6 8" id="KW-0472">Membrane</keyword>
<organism evidence="9 10">
    <name type="scientific">Pseudoclavibacter caeni</name>
    <dbReference type="NCBI Taxonomy" id="908846"/>
    <lineage>
        <taxon>Bacteria</taxon>
        <taxon>Bacillati</taxon>
        <taxon>Actinomycetota</taxon>
        <taxon>Actinomycetes</taxon>
        <taxon>Micrococcales</taxon>
        <taxon>Microbacteriaceae</taxon>
        <taxon>Pseudoclavibacter</taxon>
    </lineage>
</organism>
<evidence type="ECO:0000256" key="1">
    <source>
        <dbReference type="ARBA" id="ARBA00004651"/>
    </source>
</evidence>
<comment type="caution">
    <text evidence="9">The sequence shown here is derived from an EMBL/GenBank/DDBJ whole genome shotgun (WGS) entry which is preliminary data.</text>
</comment>
<feature type="transmembrane region" description="Helical" evidence="8">
    <location>
        <begin position="153"/>
        <end position="174"/>
    </location>
</feature>
<proteinExistence type="inferred from homology"/>
<protein>
    <submittedName>
        <fullName evidence="9">Permease</fullName>
    </submittedName>
</protein>
<dbReference type="Pfam" id="PF03773">
    <property type="entry name" value="ArsP_1"/>
    <property type="match status" value="1"/>
</dbReference>
<dbReference type="PANTHER" id="PTHR34184">
    <property type="entry name" value="UPF0718 PROTEIN YCGR"/>
    <property type="match status" value="1"/>
</dbReference>
<evidence type="ECO:0000256" key="3">
    <source>
        <dbReference type="ARBA" id="ARBA00022475"/>
    </source>
</evidence>